<feature type="compositionally biased region" description="Polar residues" evidence="1">
    <location>
        <begin position="30"/>
        <end position="39"/>
    </location>
</feature>
<protein>
    <submittedName>
        <fullName evidence="2">Uncharacterized protein</fullName>
    </submittedName>
</protein>
<feature type="region of interest" description="Disordered" evidence="1">
    <location>
        <begin position="1"/>
        <end position="88"/>
    </location>
</feature>
<dbReference type="PANTHER" id="PTHR34666">
    <property type="entry name" value="EXPRESSED PROTEIN"/>
    <property type="match status" value="1"/>
</dbReference>
<organism evidence="2 3">
    <name type="scientific">Rhododendron griersonianum</name>
    <dbReference type="NCBI Taxonomy" id="479676"/>
    <lineage>
        <taxon>Eukaryota</taxon>
        <taxon>Viridiplantae</taxon>
        <taxon>Streptophyta</taxon>
        <taxon>Embryophyta</taxon>
        <taxon>Tracheophyta</taxon>
        <taxon>Spermatophyta</taxon>
        <taxon>Magnoliopsida</taxon>
        <taxon>eudicotyledons</taxon>
        <taxon>Gunneridae</taxon>
        <taxon>Pentapetalae</taxon>
        <taxon>asterids</taxon>
        <taxon>Ericales</taxon>
        <taxon>Ericaceae</taxon>
        <taxon>Ericoideae</taxon>
        <taxon>Rhodoreae</taxon>
        <taxon>Rhododendron</taxon>
    </lineage>
</organism>
<evidence type="ECO:0000256" key="1">
    <source>
        <dbReference type="SAM" id="MobiDB-lite"/>
    </source>
</evidence>
<dbReference type="Proteomes" id="UP000823749">
    <property type="component" value="Chromosome 6"/>
</dbReference>
<accession>A0AAV6JX04</accession>
<keyword evidence="3" id="KW-1185">Reference proteome</keyword>
<proteinExistence type="predicted"/>
<name>A0AAV6JX04_9ERIC</name>
<feature type="compositionally biased region" description="Basic and acidic residues" evidence="1">
    <location>
        <begin position="56"/>
        <end position="65"/>
    </location>
</feature>
<comment type="caution">
    <text evidence="2">The sequence shown here is derived from an EMBL/GenBank/DDBJ whole genome shotgun (WGS) entry which is preliminary data.</text>
</comment>
<evidence type="ECO:0000313" key="3">
    <source>
        <dbReference type="Proteomes" id="UP000823749"/>
    </source>
</evidence>
<dbReference type="AlphaFoldDB" id="A0AAV6JX04"/>
<dbReference type="PANTHER" id="PTHR34666:SF7">
    <property type="match status" value="1"/>
</dbReference>
<gene>
    <name evidence="2" type="ORF">RHGRI_017200</name>
</gene>
<dbReference type="EMBL" id="JACTNZ010000006">
    <property type="protein sequence ID" value="KAG5544676.1"/>
    <property type="molecule type" value="Genomic_DNA"/>
</dbReference>
<sequence length="179" mass="20305">MATTIVDDFSFPTTTNPPPLFIGSPPLWRRTSSTPSPHKQTQRKSPKEDDEEEESCNSKEKSFNRKERKSFSYVEQGPKAAQEGRGWRNIGEEKMDLLWEDFNEELKSRIQGSEYCKNSEVSPGRRPANQFACVQGKRLLKSGGGTVCSGKRPGVVVFMKVLKRVFLLHSSHRTVKKIT</sequence>
<reference evidence="2 3" key="1">
    <citation type="submission" date="2020-08" db="EMBL/GenBank/DDBJ databases">
        <title>Plant Genome Project.</title>
        <authorList>
            <person name="Zhang R.-G."/>
        </authorList>
    </citation>
    <scope>NUCLEOTIDE SEQUENCE [LARGE SCALE GENOMIC DNA]</scope>
    <source>
        <strain evidence="2">WSP0</strain>
        <tissue evidence="2">Leaf</tissue>
    </source>
</reference>
<evidence type="ECO:0000313" key="2">
    <source>
        <dbReference type="EMBL" id="KAG5544676.1"/>
    </source>
</evidence>